<dbReference type="Pfam" id="PF00501">
    <property type="entry name" value="AMP-binding"/>
    <property type="match status" value="1"/>
</dbReference>
<accession>B8BYS3</accession>
<dbReference type="GeneID" id="7449562"/>
<dbReference type="InterPro" id="IPR000873">
    <property type="entry name" value="AMP-dep_synth/lig_dom"/>
</dbReference>
<feature type="domain" description="AMP-dependent synthetase/ligase" evidence="2">
    <location>
        <begin position="91"/>
        <end position="497"/>
    </location>
</feature>
<dbReference type="EMBL" id="CM000640">
    <property type="protein sequence ID" value="EED94425.1"/>
    <property type="molecule type" value="Genomic_DNA"/>
</dbReference>
<evidence type="ECO:0000313" key="3">
    <source>
        <dbReference type="EMBL" id="EED94425.1"/>
    </source>
</evidence>
<dbReference type="OMA" id="YFCGRAN"/>
<feature type="compositionally biased region" description="Polar residues" evidence="1">
    <location>
        <begin position="1"/>
        <end position="20"/>
    </location>
</feature>
<dbReference type="Gene3D" id="3.30.300.30">
    <property type="match status" value="1"/>
</dbReference>
<name>B8BYS3_THAPS</name>
<reference evidence="3 4" key="1">
    <citation type="journal article" date="2004" name="Science">
        <title>The genome of the diatom Thalassiosira pseudonana: ecology, evolution, and metabolism.</title>
        <authorList>
            <person name="Armbrust E.V."/>
            <person name="Berges J.A."/>
            <person name="Bowler C."/>
            <person name="Green B.R."/>
            <person name="Martinez D."/>
            <person name="Putnam N.H."/>
            <person name="Zhou S."/>
            <person name="Allen A.E."/>
            <person name="Apt K.E."/>
            <person name="Bechner M."/>
            <person name="Brzezinski M.A."/>
            <person name="Chaal B.K."/>
            <person name="Chiovitti A."/>
            <person name="Davis A.K."/>
            <person name="Demarest M.S."/>
            <person name="Detter J.C."/>
            <person name="Glavina T."/>
            <person name="Goodstein D."/>
            <person name="Hadi M.Z."/>
            <person name="Hellsten U."/>
            <person name="Hildebrand M."/>
            <person name="Jenkins B.D."/>
            <person name="Jurka J."/>
            <person name="Kapitonov V.V."/>
            <person name="Kroger N."/>
            <person name="Lau W.W."/>
            <person name="Lane T.W."/>
            <person name="Larimer F.W."/>
            <person name="Lippmeier J.C."/>
            <person name="Lucas S."/>
            <person name="Medina M."/>
            <person name="Montsant A."/>
            <person name="Obornik M."/>
            <person name="Parker M.S."/>
            <person name="Palenik B."/>
            <person name="Pazour G.J."/>
            <person name="Richardson P.M."/>
            <person name="Rynearson T.A."/>
            <person name="Saito M.A."/>
            <person name="Schwartz D.C."/>
            <person name="Thamatrakoln K."/>
            <person name="Valentin K."/>
            <person name="Vardi A."/>
            <person name="Wilkerson F.P."/>
            <person name="Rokhsar D.S."/>
        </authorList>
    </citation>
    <scope>NUCLEOTIDE SEQUENCE [LARGE SCALE GENOMIC DNA]</scope>
    <source>
        <strain evidence="3 4">CCMP1335</strain>
    </source>
</reference>
<dbReference type="STRING" id="35128.B8BYS3"/>
<protein>
    <recommendedName>
        <fullName evidence="2">AMP-dependent synthetase/ligase domain-containing protein</fullName>
    </recommendedName>
</protein>
<dbReference type="GO" id="GO:0006631">
    <property type="term" value="P:fatty acid metabolic process"/>
    <property type="evidence" value="ECO:0000318"/>
    <property type="project" value="GO_Central"/>
</dbReference>
<dbReference type="InParanoid" id="B8BYS3"/>
<dbReference type="PANTHER" id="PTHR43201:SF32">
    <property type="entry name" value="2-SUCCINYLBENZOATE--COA LIGASE, CHLOROPLASTIC_PEROXISOMAL"/>
    <property type="match status" value="1"/>
</dbReference>
<dbReference type="PaxDb" id="35128-Thaps3785"/>
<dbReference type="InterPro" id="IPR045851">
    <property type="entry name" value="AMP-bd_C_sf"/>
</dbReference>
<feature type="region of interest" description="Disordered" evidence="1">
    <location>
        <begin position="1"/>
        <end position="28"/>
    </location>
</feature>
<dbReference type="Gene3D" id="3.40.50.12780">
    <property type="entry name" value="N-terminal domain of ligase-like"/>
    <property type="match status" value="1"/>
</dbReference>
<evidence type="ECO:0000256" key="1">
    <source>
        <dbReference type="SAM" id="MobiDB-lite"/>
    </source>
</evidence>
<reference evidence="3 4" key="2">
    <citation type="journal article" date="2008" name="Nature">
        <title>The Phaeodactylum genome reveals the evolutionary history of diatom genomes.</title>
        <authorList>
            <person name="Bowler C."/>
            <person name="Allen A.E."/>
            <person name="Badger J.H."/>
            <person name="Grimwood J."/>
            <person name="Jabbari K."/>
            <person name="Kuo A."/>
            <person name="Maheswari U."/>
            <person name="Martens C."/>
            <person name="Maumus F."/>
            <person name="Otillar R.P."/>
            <person name="Rayko E."/>
            <person name="Salamov A."/>
            <person name="Vandepoele K."/>
            <person name="Beszteri B."/>
            <person name="Gruber A."/>
            <person name="Heijde M."/>
            <person name="Katinka M."/>
            <person name="Mock T."/>
            <person name="Valentin K."/>
            <person name="Verret F."/>
            <person name="Berges J.A."/>
            <person name="Brownlee C."/>
            <person name="Cadoret J.P."/>
            <person name="Chiovitti A."/>
            <person name="Choi C.J."/>
            <person name="Coesel S."/>
            <person name="De Martino A."/>
            <person name="Detter J.C."/>
            <person name="Durkin C."/>
            <person name="Falciatore A."/>
            <person name="Fournet J."/>
            <person name="Haruta M."/>
            <person name="Huysman M.J."/>
            <person name="Jenkins B.D."/>
            <person name="Jiroutova K."/>
            <person name="Jorgensen R.E."/>
            <person name="Joubert Y."/>
            <person name="Kaplan A."/>
            <person name="Kroger N."/>
            <person name="Kroth P.G."/>
            <person name="La Roche J."/>
            <person name="Lindquist E."/>
            <person name="Lommer M."/>
            <person name="Martin-Jezequel V."/>
            <person name="Lopez P.J."/>
            <person name="Lucas S."/>
            <person name="Mangogna M."/>
            <person name="McGinnis K."/>
            <person name="Medlin L.K."/>
            <person name="Montsant A."/>
            <person name="Oudot-Le Secq M.P."/>
            <person name="Napoli C."/>
            <person name="Obornik M."/>
            <person name="Parker M.S."/>
            <person name="Petit J.L."/>
            <person name="Porcel B.M."/>
            <person name="Poulsen N."/>
            <person name="Robison M."/>
            <person name="Rychlewski L."/>
            <person name="Rynearson T.A."/>
            <person name="Schmutz J."/>
            <person name="Shapiro H."/>
            <person name="Siaut M."/>
            <person name="Stanley M."/>
            <person name="Sussman M.R."/>
            <person name="Taylor A.R."/>
            <person name="Vardi A."/>
            <person name="von Dassow P."/>
            <person name="Vyverman W."/>
            <person name="Willis A."/>
            <person name="Wyrwicz L.S."/>
            <person name="Rokhsar D.S."/>
            <person name="Weissenbach J."/>
            <person name="Armbrust E.V."/>
            <person name="Green B.R."/>
            <person name="Van de Peer Y."/>
            <person name="Grigoriev I.V."/>
        </authorList>
    </citation>
    <scope>NUCLEOTIDE SEQUENCE [LARGE SCALE GENOMIC DNA]</scope>
    <source>
        <strain evidence="3 4">CCMP1335</strain>
    </source>
</reference>
<dbReference type="AlphaFoldDB" id="B8BYS3"/>
<dbReference type="GO" id="GO:0031956">
    <property type="term" value="F:medium-chain fatty acid-CoA ligase activity"/>
    <property type="evidence" value="ECO:0000318"/>
    <property type="project" value="GO_Central"/>
</dbReference>
<dbReference type="KEGG" id="tps:THAPSDRAFT_3785"/>
<proteinExistence type="predicted"/>
<organism evidence="3 4">
    <name type="scientific">Thalassiosira pseudonana</name>
    <name type="common">Marine diatom</name>
    <name type="synonym">Cyclotella nana</name>
    <dbReference type="NCBI Taxonomy" id="35128"/>
    <lineage>
        <taxon>Eukaryota</taxon>
        <taxon>Sar</taxon>
        <taxon>Stramenopiles</taxon>
        <taxon>Ochrophyta</taxon>
        <taxon>Bacillariophyta</taxon>
        <taxon>Coscinodiscophyceae</taxon>
        <taxon>Thalassiosirophycidae</taxon>
        <taxon>Thalassiosirales</taxon>
        <taxon>Thalassiosiraceae</taxon>
        <taxon>Thalassiosira</taxon>
    </lineage>
</organism>
<dbReference type="HOGENOM" id="CLU_000022_59_0_1"/>
<gene>
    <name evidence="3" type="ORF">THAPSDRAFT_3785</name>
</gene>
<dbReference type="PANTHER" id="PTHR43201">
    <property type="entry name" value="ACYL-COA SYNTHETASE"/>
    <property type="match status" value="1"/>
</dbReference>
<evidence type="ECO:0000313" key="4">
    <source>
        <dbReference type="Proteomes" id="UP000001449"/>
    </source>
</evidence>
<dbReference type="Proteomes" id="UP000001449">
    <property type="component" value="Chromosome 3"/>
</dbReference>
<evidence type="ECO:0000259" key="2">
    <source>
        <dbReference type="Pfam" id="PF00501"/>
    </source>
</evidence>
<dbReference type="SUPFAM" id="SSF56801">
    <property type="entry name" value="Acetyl-CoA synthetase-like"/>
    <property type="match status" value="1"/>
</dbReference>
<keyword evidence="4" id="KW-1185">Reference proteome</keyword>
<sequence>MASLTQQLRQQSQANPTTAASPAFLLPNDQPSSSKNHITYNECWQIVDRHQRWLMQMIHHHVVDIADRTSPLNNSSIIQHNPPPSKVKDVVVGYLVDNSPDLLLSILGCIDLTTTCNDETTTILPAMINVRWTPLEMKRALSSSLSTNNNDGQYNNSRYDGIDDDQRSHATIILYGRSYEDTAKEAVRLMNDDGRIQHFATALLLPELSNDTASDINTATSATSHQQPNDISNKDALILFTSGTSSPNGAKGVRLSHRSLYVQAWAKTQPPCNYSKETSMVATTVPWFHVGGVSSAFGVLMGRGCLVFPRGIWKGFKPENVIRALLPSSTSSSNTVNCGYRVSHDGADTLVVVPAMLHAIFELMATRPNDSVQSYPNVRLILVGGQSIGSGRLLQQTRRCFPNARIVQTYACTEAGSSITFHDMGYKQSDSTDDEIGVDGAACVGLPPSHVETGIFDPQTISMMNDTTKTTTTIRPIQNGKMGIIGTRGTHTMSGYWNRGGTDQQQCQNVHEWMFTNDLGYIHPRTGKLYFCGRANDVIRTGGESVLATEVEKVIGLHNDIVECVVFALPDAKFGEAAKY</sequence>
<dbReference type="InterPro" id="IPR042099">
    <property type="entry name" value="ANL_N_sf"/>
</dbReference>
<dbReference type="CDD" id="cd04433">
    <property type="entry name" value="AFD_class_I"/>
    <property type="match status" value="1"/>
</dbReference>
<dbReference type="RefSeq" id="XP_002288989.1">
    <property type="nucleotide sequence ID" value="XM_002288953.1"/>
</dbReference>
<dbReference type="eggNOG" id="KOG1177">
    <property type="taxonomic scope" value="Eukaryota"/>
</dbReference>